<dbReference type="PANTHER" id="PTHR30055">
    <property type="entry name" value="HTH-TYPE TRANSCRIPTIONAL REGULATOR RUTR"/>
    <property type="match status" value="1"/>
</dbReference>
<gene>
    <name evidence="5" type="ORF">MP11Mi_31310</name>
</gene>
<dbReference type="GO" id="GO:0003700">
    <property type="term" value="F:DNA-binding transcription factor activity"/>
    <property type="evidence" value="ECO:0007669"/>
    <property type="project" value="TreeGrafter"/>
</dbReference>
<dbReference type="Gene3D" id="1.10.357.10">
    <property type="entry name" value="Tetracycline Repressor, domain 2"/>
    <property type="match status" value="1"/>
</dbReference>
<evidence type="ECO:0000256" key="1">
    <source>
        <dbReference type="ARBA" id="ARBA00023125"/>
    </source>
</evidence>
<keyword evidence="1 2" id="KW-0238">DNA-binding</keyword>
<dbReference type="AlphaFoldDB" id="A0AA97CZJ9"/>
<name>A0AA97CZJ9_9ACTN</name>
<dbReference type="InterPro" id="IPR036271">
    <property type="entry name" value="Tet_transcr_reg_TetR-rel_C_sf"/>
</dbReference>
<dbReference type="EMBL" id="CP128986">
    <property type="protein sequence ID" value="WOC14019.1"/>
    <property type="molecule type" value="Genomic_DNA"/>
</dbReference>
<dbReference type="Pfam" id="PF00440">
    <property type="entry name" value="TetR_N"/>
    <property type="match status" value="1"/>
</dbReference>
<protein>
    <recommendedName>
        <fullName evidence="4">HTH tetR-type domain-containing protein</fullName>
    </recommendedName>
</protein>
<sequence>MSRDVDRCEIGPGVSNEEASVSNERAATRQRLIDAAFTTFAARGFGRSTVQQVCTAAGFTRGAFYSNFDSMDELYMTVWRQEAGRMIESVRIVGASLSEMEGLDLHTALSGIESMMPMSMDWFRVSTEFTALATRRPEILEMVEAREVAIRQELGSFVELLLSRVGRRAFDMDEFCLVLIAAHEGTLVQYMIEPDSTAVHSRRIRLFTALVEAYTYKLGE</sequence>
<dbReference type="PRINTS" id="PR00455">
    <property type="entry name" value="HTHTETR"/>
</dbReference>
<dbReference type="RefSeq" id="WP_420039791.1">
    <property type="nucleotide sequence ID" value="NZ_CP128986.1"/>
</dbReference>
<dbReference type="InterPro" id="IPR009057">
    <property type="entry name" value="Homeodomain-like_sf"/>
</dbReference>
<proteinExistence type="predicted"/>
<feature type="region of interest" description="Disordered" evidence="3">
    <location>
        <begin position="1"/>
        <end position="25"/>
    </location>
</feature>
<dbReference type="GO" id="GO:0000976">
    <property type="term" value="F:transcription cis-regulatory region binding"/>
    <property type="evidence" value="ECO:0007669"/>
    <property type="project" value="TreeGrafter"/>
</dbReference>
<dbReference type="SUPFAM" id="SSF48498">
    <property type="entry name" value="Tetracyclin repressor-like, C-terminal domain"/>
    <property type="match status" value="1"/>
</dbReference>
<dbReference type="SUPFAM" id="SSF46689">
    <property type="entry name" value="Homeodomain-like"/>
    <property type="match status" value="1"/>
</dbReference>
<evidence type="ECO:0000313" key="5">
    <source>
        <dbReference type="EMBL" id="WOC14019.1"/>
    </source>
</evidence>
<feature type="DNA-binding region" description="H-T-H motif" evidence="2">
    <location>
        <begin position="49"/>
        <end position="68"/>
    </location>
</feature>
<dbReference type="PANTHER" id="PTHR30055:SF241">
    <property type="entry name" value="TRANSCRIPTIONAL REGULATORY PROTEIN"/>
    <property type="match status" value="1"/>
</dbReference>
<dbReference type="InterPro" id="IPR050109">
    <property type="entry name" value="HTH-type_TetR-like_transc_reg"/>
</dbReference>
<evidence type="ECO:0000256" key="2">
    <source>
        <dbReference type="PROSITE-ProRule" id="PRU00335"/>
    </source>
</evidence>
<evidence type="ECO:0000259" key="4">
    <source>
        <dbReference type="PROSITE" id="PS50977"/>
    </source>
</evidence>
<accession>A0AA97CZJ9</accession>
<feature type="domain" description="HTH tetR-type" evidence="4">
    <location>
        <begin position="26"/>
        <end position="86"/>
    </location>
</feature>
<dbReference type="InterPro" id="IPR001647">
    <property type="entry name" value="HTH_TetR"/>
</dbReference>
<dbReference type="PROSITE" id="PS50977">
    <property type="entry name" value="HTH_TETR_2"/>
    <property type="match status" value="1"/>
</dbReference>
<reference evidence="5" key="1">
    <citation type="submission" date="2023-06" db="EMBL/GenBank/DDBJ databases">
        <title>Gordonia sp. nov. and Pseudochrobactrum sp. nov., two species isolated from the burying beetle Nicrophorus vespilloides.</title>
        <authorList>
            <person name="Poehlein A."/>
            <person name="Guzman J."/>
            <person name="Daniel R."/>
            <person name="Vilcinskas A."/>
        </authorList>
    </citation>
    <scope>NUCLEOTIDE SEQUENCE</scope>
    <source>
        <strain evidence="5">MP11Mi</strain>
    </source>
</reference>
<evidence type="ECO:0000256" key="3">
    <source>
        <dbReference type="SAM" id="MobiDB-lite"/>
    </source>
</evidence>
<organism evidence="5">
    <name type="scientific">Gordonia sp. MP11Mi</name>
    <dbReference type="NCBI Taxonomy" id="3022769"/>
    <lineage>
        <taxon>Bacteria</taxon>
        <taxon>Bacillati</taxon>
        <taxon>Actinomycetota</taxon>
        <taxon>Actinomycetes</taxon>
        <taxon>Mycobacteriales</taxon>
        <taxon>Gordoniaceae</taxon>
        <taxon>Gordonia</taxon>
    </lineage>
</organism>